<reference evidence="4" key="1">
    <citation type="submission" date="2023-06" db="EMBL/GenBank/DDBJ databases">
        <title>Genomic analysis of the entomopathogenic nematode Steinernema hermaphroditum.</title>
        <authorList>
            <person name="Schwarz E.M."/>
            <person name="Heppert J.K."/>
            <person name="Baniya A."/>
            <person name="Schwartz H.T."/>
            <person name="Tan C.-H."/>
            <person name="Antoshechkin I."/>
            <person name="Sternberg P.W."/>
            <person name="Goodrich-Blair H."/>
            <person name="Dillman A.R."/>
        </authorList>
    </citation>
    <scope>NUCLEOTIDE SEQUENCE</scope>
    <source>
        <strain evidence="4">PS9179</strain>
        <tissue evidence="4">Whole animal</tissue>
    </source>
</reference>
<keyword evidence="5" id="KW-1185">Reference proteome</keyword>
<dbReference type="EMBL" id="JAUCMV010000001">
    <property type="protein sequence ID" value="KAK0428669.1"/>
    <property type="molecule type" value="Genomic_DNA"/>
</dbReference>
<evidence type="ECO:0000313" key="5">
    <source>
        <dbReference type="Proteomes" id="UP001175271"/>
    </source>
</evidence>
<name>A0AA39IS24_9BILA</name>
<gene>
    <name evidence="4" type="ORF">QR680_010939</name>
</gene>
<keyword evidence="1" id="KW-0813">Transport</keyword>
<evidence type="ECO:0000313" key="4">
    <source>
        <dbReference type="EMBL" id="KAK0428669.1"/>
    </source>
</evidence>
<dbReference type="InterPro" id="IPR026854">
    <property type="entry name" value="VPS13_N"/>
</dbReference>
<dbReference type="AlphaFoldDB" id="A0AA39IS24"/>
<dbReference type="PANTHER" id="PTHR16166">
    <property type="entry name" value="VACUOLAR PROTEIN SORTING-ASSOCIATED PROTEIN VPS13"/>
    <property type="match status" value="1"/>
</dbReference>
<proteinExistence type="predicted"/>
<dbReference type="InterPro" id="IPR026847">
    <property type="entry name" value="VPS13"/>
</dbReference>
<feature type="domain" description="Chorein N-terminal" evidence="3">
    <location>
        <begin position="1"/>
        <end position="620"/>
    </location>
</feature>
<dbReference type="GO" id="GO:0006623">
    <property type="term" value="P:protein targeting to vacuole"/>
    <property type="evidence" value="ECO:0007669"/>
    <property type="project" value="TreeGrafter"/>
</dbReference>
<dbReference type="GO" id="GO:0007005">
    <property type="term" value="P:mitochondrion organization"/>
    <property type="evidence" value="ECO:0007669"/>
    <property type="project" value="TreeGrafter"/>
</dbReference>
<evidence type="ECO:0000256" key="2">
    <source>
        <dbReference type="SAM" id="MobiDB-lite"/>
    </source>
</evidence>
<dbReference type="PANTHER" id="PTHR16166:SF141">
    <property type="entry name" value="INTERMEMBRANE LIPID TRANSFER PROTEIN VPS13D"/>
    <property type="match status" value="1"/>
</dbReference>
<evidence type="ECO:0000259" key="3">
    <source>
        <dbReference type="Pfam" id="PF12624"/>
    </source>
</evidence>
<protein>
    <recommendedName>
        <fullName evidence="3">Chorein N-terminal domain-containing protein</fullName>
    </recommendedName>
</protein>
<evidence type="ECO:0000256" key="1">
    <source>
        <dbReference type="ARBA" id="ARBA00022448"/>
    </source>
</evidence>
<accession>A0AA39IS24</accession>
<dbReference type="Pfam" id="PF12624">
    <property type="entry name" value="VPS13_N"/>
    <property type="match status" value="1"/>
</dbReference>
<comment type="caution">
    <text evidence="4">The sequence shown here is derived from an EMBL/GenBank/DDBJ whole genome shotgun (WGS) entry which is preliminary data.</text>
</comment>
<dbReference type="GO" id="GO:0045053">
    <property type="term" value="P:protein retention in Golgi apparatus"/>
    <property type="evidence" value="ECO:0007669"/>
    <property type="project" value="TreeGrafter"/>
</dbReference>
<dbReference type="Proteomes" id="UP001175271">
    <property type="component" value="Unassembled WGS sequence"/>
</dbReference>
<sequence length="660" mass="76856">MLEGVVAWVLNTYIGEYLENLNTDQLSIALLQGKTSLFCNLLTKTALKKFDVPVQVKSGFLGKLTLNVPLPHIRSAPWVVKISDLFVLLSPSDGKYDAEFFERYEQTKKEQLLEELENFHKKQLLEALRIRVPNETDQSYGSWWGASLVSTIVNNIQLILTNVHIRYEDDVSLPNRHPFNCGVRIQKISVQTTDRQWKAGFVQPKEGENVFKVLELQGLSIYWNSGQAIHKEVASYKDLRKILAPDDTRNNSFVLQPFNASLKMEKNSSKLPLKTTNPPSPRFKFDFCPERVIIELSRRQFTEIRLLCQEWTLFDRARQHRKGRPTVSVSEDARSWWKFAYRSISGPARKKRYSQTWRFAFERVKQLNTYCRAYRSRLLWLIEQEEAKENAEEESYQFVLDCNEDVDVMKAIERDSQFTYQELNVFRETVFRRLMKERGKSELDASVGGKTLNESDLTGVPRTPNRKCRTAPVQSQETWYEWVSSWFSSGTSSEYKRPEPKKVESVLFDVLPNVEERHLPPYLQELEKQLEDEIMYVLTESWDDSTVLRRDALFAEILLHLEKMTIRFVDFDEELGRTRVLAMDLWNAVGRLHLSPRENSATVTLSVGDMSIQRLHTESTICCRVTSLNTSWVLARHVRALPYLLSLLFVDLLAPLARIW</sequence>
<feature type="region of interest" description="Disordered" evidence="2">
    <location>
        <begin position="445"/>
        <end position="468"/>
    </location>
</feature>
<organism evidence="4 5">
    <name type="scientific">Steinernema hermaphroditum</name>
    <dbReference type="NCBI Taxonomy" id="289476"/>
    <lineage>
        <taxon>Eukaryota</taxon>
        <taxon>Metazoa</taxon>
        <taxon>Ecdysozoa</taxon>
        <taxon>Nematoda</taxon>
        <taxon>Chromadorea</taxon>
        <taxon>Rhabditida</taxon>
        <taxon>Tylenchina</taxon>
        <taxon>Panagrolaimomorpha</taxon>
        <taxon>Strongyloidoidea</taxon>
        <taxon>Steinernematidae</taxon>
        <taxon>Steinernema</taxon>
    </lineage>
</organism>